<keyword evidence="1" id="KW-0732">Signal</keyword>
<accession>A0A916R2S5</accession>
<sequence>MGHGMTKTLTAGLLLVALGAGQGAAARQAQMTLEQAVEVCTERAVKFGRKPWGLYGDEPPPYRVQTDYRACVWAYSKQYPNAPVKYRDPAPTVLRNLFK</sequence>
<proteinExistence type="predicted"/>
<evidence type="ECO:0000313" key="3">
    <source>
        <dbReference type="Proteomes" id="UP000628017"/>
    </source>
</evidence>
<keyword evidence="3" id="KW-1185">Reference proteome</keyword>
<name>A0A916R2S5_9RHOB</name>
<organism evidence="2 3">
    <name type="scientific">Neptunicoccus cionae</name>
    <dbReference type="NCBI Taxonomy" id="2035344"/>
    <lineage>
        <taxon>Bacteria</taxon>
        <taxon>Pseudomonadati</taxon>
        <taxon>Pseudomonadota</taxon>
        <taxon>Alphaproteobacteria</taxon>
        <taxon>Rhodobacterales</taxon>
        <taxon>Paracoccaceae</taxon>
        <taxon>Neptunicoccus</taxon>
    </lineage>
</organism>
<comment type="caution">
    <text evidence="2">The sequence shown here is derived from an EMBL/GenBank/DDBJ whole genome shotgun (WGS) entry which is preliminary data.</text>
</comment>
<evidence type="ECO:0000256" key="1">
    <source>
        <dbReference type="SAM" id="SignalP"/>
    </source>
</evidence>
<gene>
    <name evidence="2" type="ORF">GCM10011498_32410</name>
</gene>
<reference evidence="2" key="1">
    <citation type="journal article" date="2014" name="Int. J. Syst. Evol. Microbiol.">
        <title>Complete genome sequence of Corynebacterium casei LMG S-19264T (=DSM 44701T), isolated from a smear-ripened cheese.</title>
        <authorList>
            <consortium name="US DOE Joint Genome Institute (JGI-PGF)"/>
            <person name="Walter F."/>
            <person name="Albersmeier A."/>
            <person name="Kalinowski J."/>
            <person name="Ruckert C."/>
        </authorList>
    </citation>
    <scope>NUCLEOTIDE SEQUENCE</scope>
    <source>
        <strain evidence="2">CGMCC 1.15880</strain>
    </source>
</reference>
<evidence type="ECO:0000313" key="2">
    <source>
        <dbReference type="EMBL" id="GGA28785.1"/>
    </source>
</evidence>
<protein>
    <submittedName>
        <fullName evidence="2">Uncharacterized protein</fullName>
    </submittedName>
</protein>
<dbReference type="EMBL" id="BMKA01000005">
    <property type="protein sequence ID" value="GGA28785.1"/>
    <property type="molecule type" value="Genomic_DNA"/>
</dbReference>
<dbReference type="Proteomes" id="UP000628017">
    <property type="component" value="Unassembled WGS sequence"/>
</dbReference>
<feature type="chain" id="PRO_5037310293" evidence="1">
    <location>
        <begin position="26"/>
        <end position="99"/>
    </location>
</feature>
<feature type="signal peptide" evidence="1">
    <location>
        <begin position="1"/>
        <end position="25"/>
    </location>
</feature>
<reference evidence="2" key="2">
    <citation type="submission" date="2020-09" db="EMBL/GenBank/DDBJ databases">
        <authorList>
            <person name="Sun Q."/>
            <person name="Zhou Y."/>
        </authorList>
    </citation>
    <scope>NUCLEOTIDE SEQUENCE</scope>
    <source>
        <strain evidence="2">CGMCC 1.15880</strain>
    </source>
</reference>
<dbReference type="AlphaFoldDB" id="A0A916R2S5"/>